<evidence type="ECO:0000256" key="1">
    <source>
        <dbReference type="ARBA" id="ARBA00004496"/>
    </source>
</evidence>
<evidence type="ECO:0000256" key="13">
    <source>
        <dbReference type="ARBA" id="ARBA00049255"/>
    </source>
</evidence>
<dbReference type="InterPro" id="IPR002547">
    <property type="entry name" value="tRNA-bd_dom"/>
</dbReference>
<feature type="binding site" evidence="14">
    <location>
        <position position="457"/>
    </location>
    <ligand>
        <name>Mg(2+)</name>
        <dbReference type="ChEBI" id="CHEBI:18420"/>
        <note>shared with alpha subunit</note>
    </ligand>
</feature>
<evidence type="ECO:0000256" key="12">
    <source>
        <dbReference type="ARBA" id="ARBA00023146"/>
    </source>
</evidence>
<dbReference type="STRING" id="29557.MGALLINA_01700"/>
<dbReference type="HAMAP" id="MF_00283">
    <property type="entry name" value="Phe_tRNA_synth_beta1"/>
    <property type="match status" value="1"/>
</dbReference>
<proteinExistence type="inferred from homology"/>
<organism evidence="18 19">
    <name type="scientific">Mycoplasmopsis gallinarum</name>
    <dbReference type="NCBI Taxonomy" id="29557"/>
    <lineage>
        <taxon>Bacteria</taxon>
        <taxon>Bacillati</taxon>
        <taxon>Mycoplasmatota</taxon>
        <taxon>Mycoplasmoidales</taxon>
        <taxon>Metamycoplasmataceae</taxon>
        <taxon>Mycoplasmopsis</taxon>
    </lineage>
</organism>
<gene>
    <name evidence="14 18" type="primary">pheT</name>
    <name evidence="18" type="ORF">MGALLINA_01700</name>
</gene>
<dbReference type="InterPro" id="IPR041616">
    <property type="entry name" value="PheRS_beta_core"/>
</dbReference>
<evidence type="ECO:0000259" key="17">
    <source>
        <dbReference type="PROSITE" id="PS51483"/>
    </source>
</evidence>
<dbReference type="PANTHER" id="PTHR10947">
    <property type="entry name" value="PHENYLALANYL-TRNA SYNTHETASE BETA CHAIN AND LEUCINE-RICH REPEAT-CONTAINING PROTEIN 47"/>
    <property type="match status" value="1"/>
</dbReference>
<evidence type="ECO:0000256" key="8">
    <source>
        <dbReference type="ARBA" id="ARBA00022840"/>
    </source>
</evidence>
<dbReference type="SMART" id="SM00873">
    <property type="entry name" value="B3_4"/>
    <property type="match status" value="1"/>
</dbReference>
<dbReference type="OrthoDB" id="9805455at2"/>
<dbReference type="SUPFAM" id="SSF55681">
    <property type="entry name" value="Class II aaRS and biotin synthetases"/>
    <property type="match status" value="1"/>
</dbReference>
<evidence type="ECO:0000256" key="9">
    <source>
        <dbReference type="ARBA" id="ARBA00022842"/>
    </source>
</evidence>
<evidence type="ECO:0000256" key="3">
    <source>
        <dbReference type="ARBA" id="ARBA00011209"/>
    </source>
</evidence>
<keyword evidence="10 15" id="KW-0694">RNA-binding</keyword>
<comment type="cofactor">
    <cofactor evidence="14">
        <name>Mg(2+)</name>
        <dbReference type="ChEBI" id="CHEBI:18420"/>
    </cofactor>
    <text evidence="14">Binds 2 magnesium ions per tetramer.</text>
</comment>
<dbReference type="SUPFAM" id="SSF46955">
    <property type="entry name" value="Putative DNA-binding domain"/>
    <property type="match status" value="1"/>
</dbReference>
<dbReference type="Proteomes" id="UP000076983">
    <property type="component" value="Unassembled WGS sequence"/>
</dbReference>
<keyword evidence="8 14" id="KW-0067">ATP-binding</keyword>
<sequence>MLISLKQLNKYLPKIQLDQSIEKVINKLGYEVESVTPFSDVKGIKFGKVLSVQKNENSKNLNIVTLETNIGKIQIQTVATNAKVGYWTVAFVEGAQKGDIVFGSKKMAGVLSQGMLSGYSELGFNPDLLPYHPDDLIMIKSNAKNPIDLDTDPIKYFELDDYIIDITTPSNRADINSYYVLALELSSYYKTEFKWLNWDIKNLKPKFKSKLRINKNLANALSFLEVKTNDINTKLEDMLFLAKHNVSVKNNWAIDMTNINLIMTGCPTHAYDKTKIKNDISCNLYSGKLEILGNKEVEVENVLTINDNEGPISIASVMGLTKTEVDSDTKEVAFEIGSFDIKKIRQASKQIKILSNSAIQGSKGINNELIKMGMQFLVFKAKEYKHSFSNIVNLPASTKANTIIQNRHKLATYANLTIGELSKFAEVEQQLKNIGFKMDKNKVTAPKYRSDITLYEDVIEEYFRFYGYDNFLPEATKLLTTKVKPKETIKNYFQKMGYQEVRSFTLIAESRNIFNPFNFKKPVKLSTFVSFEREVVRDSIIPSLLEIAEYNLKRKLTNFSFFEKGMINENNYVYGIISTIKSFDEIKNDIAKILKTTNLEFKPFSDNEYVHPNASAKIYYENKFIGWIGKVHPYYANKVDAFVAEFMDINNETKIVYQEYDQNPLKTLDITFTLELNQSIYKVISEIKQNAKIYDIKLIDTYINNNQKNVTFRIFGDNDNIEKLNQKYNK</sequence>
<comment type="catalytic activity">
    <reaction evidence="13 14">
        <text>tRNA(Phe) + L-phenylalanine + ATP = L-phenylalanyl-tRNA(Phe) + AMP + diphosphate + H(+)</text>
        <dbReference type="Rhea" id="RHEA:19413"/>
        <dbReference type="Rhea" id="RHEA-COMP:9668"/>
        <dbReference type="Rhea" id="RHEA-COMP:9699"/>
        <dbReference type="ChEBI" id="CHEBI:15378"/>
        <dbReference type="ChEBI" id="CHEBI:30616"/>
        <dbReference type="ChEBI" id="CHEBI:33019"/>
        <dbReference type="ChEBI" id="CHEBI:58095"/>
        <dbReference type="ChEBI" id="CHEBI:78442"/>
        <dbReference type="ChEBI" id="CHEBI:78531"/>
        <dbReference type="ChEBI" id="CHEBI:456215"/>
        <dbReference type="EC" id="6.1.1.20"/>
    </reaction>
</comment>
<dbReference type="PATRIC" id="fig|29557.3.peg.151"/>
<dbReference type="InterPro" id="IPR045864">
    <property type="entry name" value="aa-tRNA-synth_II/BPL/LPL"/>
</dbReference>
<evidence type="ECO:0000256" key="15">
    <source>
        <dbReference type="PROSITE-ProRule" id="PRU00209"/>
    </source>
</evidence>
<protein>
    <recommendedName>
        <fullName evidence="14">Phenylalanine--tRNA ligase beta subunit</fullName>
        <ecNumber evidence="14">6.1.1.20</ecNumber>
    </recommendedName>
    <alternativeName>
        <fullName evidence="14">Phenylalanyl-tRNA synthetase beta subunit</fullName>
        <shortName evidence="14">PheRS</shortName>
    </alternativeName>
</protein>
<evidence type="ECO:0000256" key="6">
    <source>
        <dbReference type="ARBA" id="ARBA00022723"/>
    </source>
</evidence>
<dbReference type="Pfam" id="PF03483">
    <property type="entry name" value="B3_4"/>
    <property type="match status" value="1"/>
</dbReference>
<evidence type="ECO:0000256" key="4">
    <source>
        <dbReference type="ARBA" id="ARBA00022555"/>
    </source>
</evidence>
<evidence type="ECO:0000256" key="7">
    <source>
        <dbReference type="ARBA" id="ARBA00022741"/>
    </source>
</evidence>
<evidence type="ECO:0000256" key="10">
    <source>
        <dbReference type="ARBA" id="ARBA00022884"/>
    </source>
</evidence>
<feature type="binding site" evidence="14">
    <location>
        <position position="460"/>
    </location>
    <ligand>
        <name>Mg(2+)</name>
        <dbReference type="ChEBI" id="CHEBI:18420"/>
        <note>shared with alpha subunit</note>
    </ligand>
</feature>
<dbReference type="PROSITE" id="PS50886">
    <property type="entry name" value="TRBD"/>
    <property type="match status" value="1"/>
</dbReference>
<comment type="similarity">
    <text evidence="2 14">Belongs to the phenylalanyl-tRNA synthetase beta subunit family. Type 1 subfamily.</text>
</comment>
<keyword evidence="4 15" id="KW-0820">tRNA-binding</keyword>
<dbReference type="GO" id="GO:0000049">
    <property type="term" value="F:tRNA binding"/>
    <property type="evidence" value="ECO:0007669"/>
    <property type="project" value="UniProtKB-UniRule"/>
</dbReference>
<dbReference type="Gene3D" id="2.40.50.140">
    <property type="entry name" value="Nucleic acid-binding proteins"/>
    <property type="match status" value="1"/>
</dbReference>
<dbReference type="GO" id="GO:0004826">
    <property type="term" value="F:phenylalanine-tRNA ligase activity"/>
    <property type="evidence" value="ECO:0007669"/>
    <property type="project" value="UniProtKB-UniRule"/>
</dbReference>
<dbReference type="GO" id="GO:0009328">
    <property type="term" value="C:phenylalanine-tRNA ligase complex"/>
    <property type="evidence" value="ECO:0007669"/>
    <property type="project" value="TreeGrafter"/>
</dbReference>
<dbReference type="AlphaFoldDB" id="A0A168RMH8"/>
<keyword evidence="5 14" id="KW-0436">Ligase</keyword>
<feature type="binding site" evidence="14">
    <location>
        <position position="451"/>
    </location>
    <ligand>
        <name>Mg(2+)</name>
        <dbReference type="ChEBI" id="CHEBI:18420"/>
        <note>shared with alpha subunit</note>
    </ligand>
</feature>
<dbReference type="PANTHER" id="PTHR10947:SF0">
    <property type="entry name" value="PHENYLALANINE--TRNA LIGASE BETA SUBUNIT"/>
    <property type="match status" value="1"/>
</dbReference>
<feature type="domain" description="B5" evidence="17">
    <location>
        <begin position="398"/>
        <end position="473"/>
    </location>
</feature>
<comment type="subunit">
    <text evidence="3 14">Tetramer of two alpha and two beta subunits.</text>
</comment>
<dbReference type="GO" id="GO:0005524">
    <property type="term" value="F:ATP binding"/>
    <property type="evidence" value="ECO:0007669"/>
    <property type="project" value="UniProtKB-UniRule"/>
</dbReference>
<evidence type="ECO:0000313" key="19">
    <source>
        <dbReference type="Proteomes" id="UP000076983"/>
    </source>
</evidence>
<dbReference type="Gene3D" id="3.50.40.10">
    <property type="entry name" value="Phenylalanyl-trna Synthetase, Chain B, domain 3"/>
    <property type="match status" value="1"/>
</dbReference>
<comment type="caution">
    <text evidence="18">The sequence shown here is derived from an EMBL/GenBank/DDBJ whole genome shotgun (WGS) entry which is preliminary data.</text>
</comment>
<reference evidence="18 19" key="1">
    <citation type="submission" date="2016-03" db="EMBL/GenBank/DDBJ databases">
        <title>Genome sequence of Mycoplasma gallinarum strain Mgn_IPT.</title>
        <authorList>
            <person name="Yacoub E."/>
            <person name="Sirand-Pugnet P."/>
            <person name="Barre A."/>
            <person name="Maurier F."/>
            <person name="Blanchard A."/>
            <person name="Ben Abdelmoumen B.M."/>
        </authorList>
    </citation>
    <scope>NUCLEOTIDE SEQUENCE [LARGE SCALE GENOMIC DNA]</scope>
    <source>
        <strain evidence="18 19">Mgn_IPT</strain>
    </source>
</reference>
<dbReference type="InterPro" id="IPR045060">
    <property type="entry name" value="Phe-tRNA-ligase_IIc_bsu"/>
</dbReference>
<feature type="binding site" evidence="14">
    <location>
        <position position="461"/>
    </location>
    <ligand>
        <name>Mg(2+)</name>
        <dbReference type="ChEBI" id="CHEBI:18420"/>
        <note>shared with alpha subunit</note>
    </ligand>
</feature>
<dbReference type="GO" id="GO:0000287">
    <property type="term" value="F:magnesium ion binding"/>
    <property type="evidence" value="ECO:0007669"/>
    <property type="project" value="UniProtKB-UniRule"/>
</dbReference>
<dbReference type="InterPro" id="IPR004532">
    <property type="entry name" value="Phe-tRNA-ligase_IIc_bsu_bact"/>
</dbReference>
<evidence type="ECO:0000256" key="5">
    <source>
        <dbReference type="ARBA" id="ARBA00022598"/>
    </source>
</evidence>
<dbReference type="InterPro" id="IPR009061">
    <property type="entry name" value="DNA-bd_dom_put_sf"/>
</dbReference>
<dbReference type="InterPro" id="IPR005147">
    <property type="entry name" value="tRNA_synthase_B5-dom"/>
</dbReference>
<keyword evidence="11 14" id="KW-0648">Protein biosynthesis</keyword>
<dbReference type="SUPFAM" id="SSF56037">
    <property type="entry name" value="PheT/TilS domain"/>
    <property type="match status" value="1"/>
</dbReference>
<evidence type="ECO:0000256" key="14">
    <source>
        <dbReference type="HAMAP-Rule" id="MF_00283"/>
    </source>
</evidence>
<dbReference type="SUPFAM" id="SSF50249">
    <property type="entry name" value="Nucleic acid-binding proteins"/>
    <property type="match status" value="1"/>
</dbReference>
<dbReference type="NCBIfam" id="NF001882">
    <property type="entry name" value="PRK00629.5-4"/>
    <property type="match status" value="1"/>
</dbReference>
<dbReference type="PROSITE" id="PS51483">
    <property type="entry name" value="B5"/>
    <property type="match status" value="1"/>
</dbReference>
<dbReference type="EMBL" id="LVLH01000020">
    <property type="protein sequence ID" value="OAB49122.1"/>
    <property type="molecule type" value="Genomic_DNA"/>
</dbReference>
<accession>A0A168RMH8</accession>
<evidence type="ECO:0000256" key="11">
    <source>
        <dbReference type="ARBA" id="ARBA00022917"/>
    </source>
</evidence>
<dbReference type="InterPro" id="IPR020825">
    <property type="entry name" value="Phe-tRNA_synthase-like_B3/B4"/>
</dbReference>
<keyword evidence="19" id="KW-1185">Reference proteome</keyword>
<dbReference type="GO" id="GO:0006432">
    <property type="term" value="P:phenylalanyl-tRNA aminoacylation"/>
    <property type="evidence" value="ECO:0007669"/>
    <property type="project" value="UniProtKB-UniRule"/>
</dbReference>
<dbReference type="EC" id="6.1.1.20" evidence="14"/>
<feature type="domain" description="TRNA-binding" evidence="16">
    <location>
        <begin position="38"/>
        <end position="150"/>
    </location>
</feature>
<dbReference type="Gene3D" id="3.30.930.10">
    <property type="entry name" value="Bira Bifunctional Protein, Domain 2"/>
    <property type="match status" value="1"/>
</dbReference>
<name>A0A168RMH8_9BACT</name>
<dbReference type="Gene3D" id="3.30.56.10">
    <property type="match status" value="2"/>
</dbReference>
<evidence type="ECO:0000256" key="2">
    <source>
        <dbReference type="ARBA" id="ARBA00008653"/>
    </source>
</evidence>
<keyword evidence="12 14" id="KW-0030">Aminoacyl-tRNA synthetase</keyword>
<evidence type="ECO:0000313" key="18">
    <source>
        <dbReference type="EMBL" id="OAB49122.1"/>
    </source>
</evidence>
<keyword evidence="9 14" id="KW-0460">Magnesium</keyword>
<dbReference type="Pfam" id="PF03484">
    <property type="entry name" value="B5"/>
    <property type="match status" value="1"/>
</dbReference>
<dbReference type="RefSeq" id="WP_063625989.1">
    <property type="nucleotide sequence ID" value="NZ_LVLH01000020.1"/>
</dbReference>
<dbReference type="SMART" id="SM00874">
    <property type="entry name" value="B5"/>
    <property type="match status" value="1"/>
</dbReference>
<dbReference type="Pfam" id="PF17759">
    <property type="entry name" value="tRNA_synthFbeta"/>
    <property type="match status" value="1"/>
</dbReference>
<keyword evidence="6 14" id="KW-0479">Metal-binding</keyword>
<comment type="subcellular location">
    <subcellularLocation>
        <location evidence="1 14">Cytoplasm</location>
    </subcellularLocation>
</comment>
<dbReference type="NCBIfam" id="TIGR00472">
    <property type="entry name" value="pheT_bact"/>
    <property type="match status" value="1"/>
</dbReference>
<keyword evidence="7 14" id="KW-0547">Nucleotide-binding</keyword>
<dbReference type="InterPro" id="IPR012340">
    <property type="entry name" value="NA-bd_OB-fold"/>
</dbReference>
<keyword evidence="14" id="KW-0963">Cytoplasm</keyword>
<evidence type="ECO:0000259" key="16">
    <source>
        <dbReference type="PROSITE" id="PS50886"/>
    </source>
</evidence>
<dbReference type="InterPro" id="IPR005146">
    <property type="entry name" value="B3/B4_tRNA-bd"/>
</dbReference>